<evidence type="ECO:0000256" key="1">
    <source>
        <dbReference type="SAM" id="Phobius"/>
    </source>
</evidence>
<reference evidence="3 4" key="1">
    <citation type="submission" date="2019-03" db="EMBL/GenBank/DDBJ databases">
        <title>Genomic Encyclopedia of Type Strains, Phase IV (KMG-IV): sequencing the most valuable type-strain genomes for metagenomic binning, comparative biology and taxonomic classification.</title>
        <authorList>
            <person name="Goeker M."/>
        </authorList>
    </citation>
    <scope>NUCLEOTIDE SEQUENCE [LARGE SCALE GENOMIC DNA]</scope>
    <source>
        <strain evidence="3 4">DSM 5604</strain>
    </source>
</reference>
<gene>
    <name evidence="3" type="ORF">C8D85_3110</name>
</gene>
<dbReference type="EMBL" id="SNZA01000006">
    <property type="protein sequence ID" value="TDR06180.1"/>
    <property type="molecule type" value="Genomic_DNA"/>
</dbReference>
<keyword evidence="1" id="KW-0472">Membrane</keyword>
<accession>A0A4V3DFQ2</accession>
<dbReference type="InterPro" id="IPR000620">
    <property type="entry name" value="EamA_dom"/>
</dbReference>
<feature type="transmembrane region" description="Helical" evidence="1">
    <location>
        <begin position="160"/>
        <end position="181"/>
    </location>
</feature>
<dbReference type="Gene3D" id="1.10.3730.20">
    <property type="match status" value="1"/>
</dbReference>
<protein>
    <submittedName>
        <fullName evidence="3">EamA-like transporter family protein</fullName>
    </submittedName>
</protein>
<dbReference type="AlphaFoldDB" id="A0A4V3DFQ2"/>
<comment type="caution">
    <text evidence="3">The sequence shown here is derived from an EMBL/GenBank/DDBJ whole genome shotgun (WGS) entry which is preliminary data.</text>
</comment>
<feature type="transmembrane region" description="Helical" evidence="1">
    <location>
        <begin position="42"/>
        <end position="60"/>
    </location>
</feature>
<dbReference type="Pfam" id="PF00892">
    <property type="entry name" value="EamA"/>
    <property type="match status" value="2"/>
</dbReference>
<feature type="transmembrane region" description="Helical" evidence="1">
    <location>
        <begin position="288"/>
        <end position="310"/>
    </location>
</feature>
<feature type="transmembrane region" description="Helical" evidence="1">
    <location>
        <begin position="102"/>
        <end position="123"/>
    </location>
</feature>
<dbReference type="InterPro" id="IPR037185">
    <property type="entry name" value="EmrE-like"/>
</dbReference>
<dbReference type="RefSeq" id="WP_133564425.1">
    <property type="nucleotide sequence ID" value="NZ_SNZA01000006.1"/>
</dbReference>
<name>A0A4V3DFQ2_9GAMM</name>
<keyword evidence="1" id="KW-1133">Transmembrane helix</keyword>
<feature type="transmembrane region" description="Helical" evidence="1">
    <location>
        <begin position="223"/>
        <end position="244"/>
    </location>
</feature>
<organism evidence="3 4">
    <name type="scientific">Marinomonas communis</name>
    <dbReference type="NCBI Taxonomy" id="28254"/>
    <lineage>
        <taxon>Bacteria</taxon>
        <taxon>Pseudomonadati</taxon>
        <taxon>Pseudomonadota</taxon>
        <taxon>Gammaproteobacteria</taxon>
        <taxon>Oceanospirillales</taxon>
        <taxon>Oceanospirillaceae</taxon>
        <taxon>Marinomonas</taxon>
    </lineage>
</organism>
<keyword evidence="1" id="KW-0812">Transmembrane</keyword>
<evidence type="ECO:0000313" key="3">
    <source>
        <dbReference type="EMBL" id="TDR06180.1"/>
    </source>
</evidence>
<sequence>MPISSRQAFLYGLFFCTVCVLFWSALPIALKLSGGFSDPATLTWLRFSVAGIILLAWQGWRGKLYEFTKLTKKQWLTLAAAGSLLIINYSFFAWSLDFLHPGVAQLSFQVAPLFLALGGMVFFKEKIRWPQWLCFAVLGLGMVIFFHPVISGQISGDPSILALGFLIVQTSACAWCFYALLQKSLFKALSSTNILLGIYMYALVVMLPFTSPSDLLEMNSDQVLVAAFCCFNTLIAYGAFAQALNYWQTVQVSASIALTPVIAFIATEACVALGLWQGVIISSHADTLSLFGMALVVGAAISVQFITAALNKRQARLDSLQTTTA</sequence>
<dbReference type="Proteomes" id="UP000295729">
    <property type="component" value="Unassembled WGS sequence"/>
</dbReference>
<dbReference type="SUPFAM" id="SSF103481">
    <property type="entry name" value="Multidrug resistance efflux transporter EmrE"/>
    <property type="match status" value="1"/>
</dbReference>
<feature type="transmembrane region" description="Helical" evidence="1">
    <location>
        <begin position="9"/>
        <end position="30"/>
    </location>
</feature>
<keyword evidence="4" id="KW-1185">Reference proteome</keyword>
<feature type="transmembrane region" description="Helical" evidence="1">
    <location>
        <begin position="256"/>
        <end position="276"/>
    </location>
</feature>
<dbReference type="OrthoDB" id="8479066at2"/>
<feature type="transmembrane region" description="Helical" evidence="1">
    <location>
        <begin position="132"/>
        <end position="154"/>
    </location>
</feature>
<dbReference type="PANTHER" id="PTHR22911">
    <property type="entry name" value="ACYL-MALONYL CONDENSING ENZYME-RELATED"/>
    <property type="match status" value="1"/>
</dbReference>
<feature type="transmembrane region" description="Helical" evidence="1">
    <location>
        <begin position="75"/>
        <end position="96"/>
    </location>
</feature>
<dbReference type="PANTHER" id="PTHR22911:SF134">
    <property type="entry name" value="DMT FAMILY TRANSPORTER"/>
    <property type="match status" value="1"/>
</dbReference>
<feature type="domain" description="EamA" evidence="2">
    <location>
        <begin position="11"/>
        <end position="145"/>
    </location>
</feature>
<feature type="transmembrane region" description="Helical" evidence="1">
    <location>
        <begin position="193"/>
        <end position="211"/>
    </location>
</feature>
<evidence type="ECO:0000313" key="4">
    <source>
        <dbReference type="Proteomes" id="UP000295729"/>
    </source>
</evidence>
<proteinExistence type="predicted"/>
<evidence type="ECO:0000259" key="2">
    <source>
        <dbReference type="Pfam" id="PF00892"/>
    </source>
</evidence>
<feature type="domain" description="EamA" evidence="2">
    <location>
        <begin position="164"/>
        <end position="266"/>
    </location>
</feature>
<dbReference type="GO" id="GO:0016020">
    <property type="term" value="C:membrane"/>
    <property type="evidence" value="ECO:0007669"/>
    <property type="project" value="InterPro"/>
</dbReference>